<organism evidence="7 8">
    <name type="scientific">Ophiocordyceps polyrhachis-furcata BCC 54312</name>
    <dbReference type="NCBI Taxonomy" id="1330021"/>
    <lineage>
        <taxon>Eukaryota</taxon>
        <taxon>Fungi</taxon>
        <taxon>Dikarya</taxon>
        <taxon>Ascomycota</taxon>
        <taxon>Pezizomycotina</taxon>
        <taxon>Sordariomycetes</taxon>
        <taxon>Hypocreomycetidae</taxon>
        <taxon>Hypocreales</taxon>
        <taxon>Ophiocordycipitaceae</taxon>
        <taxon>Ophiocordyceps</taxon>
    </lineage>
</organism>
<evidence type="ECO:0000256" key="3">
    <source>
        <dbReference type="ARBA" id="ARBA00022741"/>
    </source>
</evidence>
<reference evidence="7 8" key="1">
    <citation type="journal article" date="2015" name="BMC Genomics">
        <title>Insights from the genome of Ophiocordyceps polyrhachis-furcata to pathogenicity and host specificity in insect fungi.</title>
        <authorList>
            <person name="Wichadakul D."/>
            <person name="Kobmoo N."/>
            <person name="Ingsriswang S."/>
            <person name="Tangphatsornruang S."/>
            <person name="Chantasingh D."/>
            <person name="Luangsa-ard J.J."/>
            <person name="Eurwilaichitr L."/>
        </authorList>
    </citation>
    <scope>NUCLEOTIDE SEQUENCE [LARGE SCALE GENOMIC DNA]</scope>
    <source>
        <strain evidence="7 8">BCC 54312</strain>
    </source>
</reference>
<comment type="caution">
    <text evidence="7">The sequence shown here is derived from an EMBL/GenBank/DDBJ whole genome shotgun (WGS) entry which is preliminary data.</text>
</comment>
<keyword evidence="8" id="KW-1185">Reference proteome</keyword>
<dbReference type="Gene3D" id="3.30.200.20">
    <property type="entry name" value="Phosphorylase Kinase, domain 1"/>
    <property type="match status" value="1"/>
</dbReference>
<proteinExistence type="predicted"/>
<dbReference type="GO" id="GO:0005524">
    <property type="term" value="F:ATP binding"/>
    <property type="evidence" value="ECO:0007669"/>
    <property type="project" value="UniProtKB-KW"/>
</dbReference>
<dbReference type="AlphaFoldDB" id="A0A367L2B7"/>
<evidence type="ECO:0000256" key="5">
    <source>
        <dbReference type="ARBA" id="ARBA00022840"/>
    </source>
</evidence>
<keyword evidence="1" id="KW-0723">Serine/threonine-protein kinase</keyword>
<dbReference type="PROSITE" id="PS51285">
    <property type="entry name" value="AGC_KINASE_CTER"/>
    <property type="match status" value="1"/>
</dbReference>
<evidence type="ECO:0000313" key="8">
    <source>
        <dbReference type="Proteomes" id="UP000253664"/>
    </source>
</evidence>
<keyword evidence="3" id="KW-0547">Nucleotide-binding</keyword>
<dbReference type="EMBL" id="LKCN02000018">
    <property type="protein sequence ID" value="RCI08573.1"/>
    <property type="molecule type" value="Genomic_DNA"/>
</dbReference>
<evidence type="ECO:0000313" key="7">
    <source>
        <dbReference type="EMBL" id="RCI08573.1"/>
    </source>
</evidence>
<evidence type="ECO:0000259" key="6">
    <source>
        <dbReference type="PROSITE" id="PS51285"/>
    </source>
</evidence>
<dbReference type="Gene3D" id="1.10.510.10">
    <property type="entry name" value="Transferase(Phosphotransferase) domain 1"/>
    <property type="match status" value="1"/>
</dbReference>
<dbReference type="InterPro" id="IPR000961">
    <property type="entry name" value="AGC-kinase_C"/>
</dbReference>
<evidence type="ECO:0000256" key="1">
    <source>
        <dbReference type="ARBA" id="ARBA00022527"/>
    </source>
</evidence>
<gene>
    <name evidence="7" type="ORF">L249_4758</name>
</gene>
<keyword evidence="2" id="KW-0808">Transferase</keyword>
<dbReference type="STRING" id="1330021.A0A367L2B7"/>
<dbReference type="GO" id="GO:0004674">
    <property type="term" value="F:protein serine/threonine kinase activity"/>
    <property type="evidence" value="ECO:0007669"/>
    <property type="project" value="UniProtKB-KW"/>
</dbReference>
<sequence>MSGGAALVKDHPFFRTVDWGDVISRRNPGPIIPPVRYPGDAQCFDAYPEDDGEGHDEYTADMARQYDHCFDDF</sequence>
<feature type="domain" description="AGC-kinase C-terminal" evidence="6">
    <location>
        <begin position="15"/>
        <end position="73"/>
    </location>
</feature>
<keyword evidence="5" id="KW-0067">ATP-binding</keyword>
<keyword evidence="4" id="KW-0418">Kinase</keyword>
<evidence type="ECO:0000256" key="4">
    <source>
        <dbReference type="ARBA" id="ARBA00022777"/>
    </source>
</evidence>
<dbReference type="OrthoDB" id="63267at2759"/>
<name>A0A367L2B7_9HYPO</name>
<dbReference type="Proteomes" id="UP000253664">
    <property type="component" value="Unassembled WGS sequence"/>
</dbReference>
<accession>A0A367L2B7</accession>
<protein>
    <recommendedName>
        <fullName evidence="6">AGC-kinase C-terminal domain-containing protein</fullName>
    </recommendedName>
</protein>
<evidence type="ECO:0000256" key="2">
    <source>
        <dbReference type="ARBA" id="ARBA00022679"/>
    </source>
</evidence>